<reference evidence="5" key="1">
    <citation type="submission" date="2020-09" db="EMBL/GenBank/DDBJ databases">
        <title>New species isolated from human feces.</title>
        <authorList>
            <person name="Kitahara M."/>
            <person name="Shigeno Y."/>
            <person name="Shime M."/>
            <person name="Matsumoto Y."/>
            <person name="Nakamura S."/>
            <person name="Motooka D."/>
            <person name="Fukuoka S."/>
            <person name="Nishikawa H."/>
            <person name="Benno Y."/>
        </authorList>
    </citation>
    <scope>NUCLEOTIDE SEQUENCE</scope>
    <source>
        <strain evidence="5">MM50</strain>
    </source>
</reference>
<evidence type="ECO:0000313" key="5">
    <source>
        <dbReference type="EMBL" id="BCK82313.1"/>
    </source>
</evidence>
<dbReference type="CDD" id="cd00093">
    <property type="entry name" value="HTH_XRE"/>
    <property type="match status" value="1"/>
</dbReference>
<name>A0A810QCQ5_9FIRM</name>
<keyword evidence="6" id="KW-1185">Reference proteome</keyword>
<dbReference type="KEGG" id="vcop:MM50RIKEN_20760"/>
<evidence type="ECO:0000259" key="4">
    <source>
        <dbReference type="PROSITE" id="PS50943"/>
    </source>
</evidence>
<keyword evidence="3" id="KW-0804">Transcription</keyword>
<dbReference type="InterPro" id="IPR010982">
    <property type="entry name" value="Lambda_DNA-bd_dom_sf"/>
</dbReference>
<sequence length="248" mass="27162">MSFGDQLKKRREELGLSRSELADRLGVSRSAVGNYETGVSAPKEEVLLRLFDALHVEPNYLYRDAYRGGGEGVSDEERSLLEKYRRLGLSGRQTLHTVADALGTMQQELQAAAPEPAPRVIPLYCSPAAAGYAAPVFGEDYEPLPVTGEVPTGAELAVRIQGDSMEPYIHDGSVVYVNHDPLRAGDVGIFCVDGDMLCKQYYRDLLGVVYLFSLNRRRADADVILPSSSGRSLTCFGRVMLHGLPIPE</sequence>
<dbReference type="InterPro" id="IPR015927">
    <property type="entry name" value="Peptidase_S24_S26A/B/C"/>
</dbReference>
<accession>A0A810QCQ5</accession>
<keyword evidence="2" id="KW-0238">DNA-binding</keyword>
<dbReference type="Gene3D" id="2.10.109.10">
    <property type="entry name" value="Umud Fragment, subunit A"/>
    <property type="match status" value="1"/>
</dbReference>
<dbReference type="PROSITE" id="PS50943">
    <property type="entry name" value="HTH_CROC1"/>
    <property type="match status" value="1"/>
</dbReference>
<dbReference type="Proteomes" id="UP000681035">
    <property type="component" value="Chromosome"/>
</dbReference>
<dbReference type="Pfam" id="PF01381">
    <property type="entry name" value="HTH_3"/>
    <property type="match status" value="1"/>
</dbReference>
<evidence type="ECO:0000256" key="2">
    <source>
        <dbReference type="ARBA" id="ARBA00023125"/>
    </source>
</evidence>
<dbReference type="SMART" id="SM00530">
    <property type="entry name" value="HTH_XRE"/>
    <property type="match status" value="1"/>
</dbReference>
<organism evidence="5 6">
    <name type="scientific">Vescimonas coprocola</name>
    <dbReference type="NCBI Taxonomy" id="2714355"/>
    <lineage>
        <taxon>Bacteria</taxon>
        <taxon>Bacillati</taxon>
        <taxon>Bacillota</taxon>
        <taxon>Clostridia</taxon>
        <taxon>Eubacteriales</taxon>
        <taxon>Oscillospiraceae</taxon>
        <taxon>Vescimonas</taxon>
    </lineage>
</organism>
<dbReference type="InterPro" id="IPR001387">
    <property type="entry name" value="Cro/C1-type_HTH"/>
</dbReference>
<evidence type="ECO:0000256" key="3">
    <source>
        <dbReference type="ARBA" id="ARBA00023163"/>
    </source>
</evidence>
<dbReference type="CDD" id="cd06529">
    <property type="entry name" value="S24_LexA-like"/>
    <property type="match status" value="1"/>
</dbReference>
<gene>
    <name evidence="5" type="ORF">MM50RIKEN_20760</name>
</gene>
<dbReference type="InterPro" id="IPR039418">
    <property type="entry name" value="LexA-like"/>
</dbReference>
<dbReference type="AlphaFoldDB" id="A0A810QCQ5"/>
<protein>
    <submittedName>
        <fullName evidence="5">Putative repressor - phage associated</fullName>
    </submittedName>
</protein>
<evidence type="ECO:0000313" key="6">
    <source>
        <dbReference type="Proteomes" id="UP000681035"/>
    </source>
</evidence>
<dbReference type="EMBL" id="AP023418">
    <property type="protein sequence ID" value="BCK82313.1"/>
    <property type="molecule type" value="Genomic_DNA"/>
</dbReference>
<evidence type="ECO:0000256" key="1">
    <source>
        <dbReference type="ARBA" id="ARBA00023015"/>
    </source>
</evidence>
<dbReference type="SUPFAM" id="SSF47413">
    <property type="entry name" value="lambda repressor-like DNA-binding domains"/>
    <property type="match status" value="1"/>
</dbReference>
<dbReference type="Pfam" id="PF00717">
    <property type="entry name" value="Peptidase_S24"/>
    <property type="match status" value="1"/>
</dbReference>
<dbReference type="InterPro" id="IPR036286">
    <property type="entry name" value="LexA/Signal_pep-like_sf"/>
</dbReference>
<feature type="domain" description="HTH cro/C1-type" evidence="4">
    <location>
        <begin position="7"/>
        <end position="61"/>
    </location>
</feature>
<dbReference type="PANTHER" id="PTHR40661">
    <property type="match status" value="1"/>
</dbReference>
<dbReference type="RefSeq" id="WP_213540834.1">
    <property type="nucleotide sequence ID" value="NZ_AP023418.1"/>
</dbReference>
<dbReference type="GO" id="GO:0003677">
    <property type="term" value="F:DNA binding"/>
    <property type="evidence" value="ECO:0007669"/>
    <property type="project" value="UniProtKB-KW"/>
</dbReference>
<dbReference type="PANTHER" id="PTHR40661:SF1">
    <property type="entry name" value="HTH CRO_C1-TYPE DOMAIN-CONTAINING PROTEIN"/>
    <property type="match status" value="1"/>
</dbReference>
<keyword evidence="1" id="KW-0805">Transcription regulation</keyword>
<dbReference type="Gene3D" id="1.10.260.40">
    <property type="entry name" value="lambda repressor-like DNA-binding domains"/>
    <property type="match status" value="1"/>
</dbReference>
<dbReference type="SUPFAM" id="SSF51306">
    <property type="entry name" value="LexA/Signal peptidase"/>
    <property type="match status" value="1"/>
</dbReference>
<proteinExistence type="predicted"/>